<keyword evidence="3" id="KW-1185">Reference proteome</keyword>
<accession>A0AAD7FVB0</accession>
<dbReference type="PROSITE" id="PS50181">
    <property type="entry name" value="FBOX"/>
    <property type="match status" value="1"/>
</dbReference>
<evidence type="ECO:0000313" key="3">
    <source>
        <dbReference type="Proteomes" id="UP001221142"/>
    </source>
</evidence>
<dbReference type="InterPro" id="IPR001810">
    <property type="entry name" value="F-box_dom"/>
</dbReference>
<name>A0AAD7FVB0_9AGAR</name>
<dbReference type="AlphaFoldDB" id="A0AAD7FVB0"/>
<dbReference type="EMBL" id="JARKIF010000005">
    <property type="protein sequence ID" value="KAJ7639525.1"/>
    <property type="molecule type" value="Genomic_DNA"/>
</dbReference>
<reference evidence="2" key="1">
    <citation type="submission" date="2023-03" db="EMBL/GenBank/DDBJ databases">
        <title>Massive genome expansion in bonnet fungi (Mycena s.s.) driven by repeated elements and novel gene families across ecological guilds.</title>
        <authorList>
            <consortium name="Lawrence Berkeley National Laboratory"/>
            <person name="Harder C.B."/>
            <person name="Miyauchi S."/>
            <person name="Viragh M."/>
            <person name="Kuo A."/>
            <person name="Thoen E."/>
            <person name="Andreopoulos B."/>
            <person name="Lu D."/>
            <person name="Skrede I."/>
            <person name="Drula E."/>
            <person name="Henrissat B."/>
            <person name="Morin E."/>
            <person name="Kohler A."/>
            <person name="Barry K."/>
            <person name="LaButti K."/>
            <person name="Morin E."/>
            <person name="Salamov A."/>
            <person name="Lipzen A."/>
            <person name="Mereny Z."/>
            <person name="Hegedus B."/>
            <person name="Baldrian P."/>
            <person name="Stursova M."/>
            <person name="Weitz H."/>
            <person name="Taylor A."/>
            <person name="Grigoriev I.V."/>
            <person name="Nagy L.G."/>
            <person name="Martin F."/>
            <person name="Kauserud H."/>
        </authorList>
    </citation>
    <scope>NUCLEOTIDE SEQUENCE</scope>
    <source>
        <strain evidence="2">9284</strain>
    </source>
</reference>
<evidence type="ECO:0000313" key="2">
    <source>
        <dbReference type="EMBL" id="KAJ7639525.1"/>
    </source>
</evidence>
<sequence>MSASFFLTEIARLDHQLDALDAQIVLVRAERDRAARVLQAIVYPVLSLPSEITTEIFIHYVDVDPRRSPLPLTWICRTWRELARSSSSLWSSFDSKLHPNASLLDSPFPWPRLGFASGSPSICALGGSGHIGRLVWMFGAVADTEAISFFFHSTSLRFARSITCARETVVSI</sequence>
<dbReference type="InterPro" id="IPR036047">
    <property type="entry name" value="F-box-like_dom_sf"/>
</dbReference>
<comment type="caution">
    <text evidence="2">The sequence shown here is derived from an EMBL/GenBank/DDBJ whole genome shotgun (WGS) entry which is preliminary data.</text>
</comment>
<dbReference type="SUPFAM" id="SSF81383">
    <property type="entry name" value="F-box domain"/>
    <property type="match status" value="1"/>
</dbReference>
<organism evidence="2 3">
    <name type="scientific">Roridomyces roridus</name>
    <dbReference type="NCBI Taxonomy" id="1738132"/>
    <lineage>
        <taxon>Eukaryota</taxon>
        <taxon>Fungi</taxon>
        <taxon>Dikarya</taxon>
        <taxon>Basidiomycota</taxon>
        <taxon>Agaricomycotina</taxon>
        <taxon>Agaricomycetes</taxon>
        <taxon>Agaricomycetidae</taxon>
        <taxon>Agaricales</taxon>
        <taxon>Marasmiineae</taxon>
        <taxon>Mycenaceae</taxon>
        <taxon>Roridomyces</taxon>
    </lineage>
</organism>
<gene>
    <name evidence="2" type="ORF">FB45DRAFT_905928</name>
</gene>
<evidence type="ECO:0000259" key="1">
    <source>
        <dbReference type="PROSITE" id="PS50181"/>
    </source>
</evidence>
<protein>
    <recommendedName>
        <fullName evidence="1">F-box domain-containing protein</fullName>
    </recommendedName>
</protein>
<dbReference type="Proteomes" id="UP001221142">
    <property type="component" value="Unassembled WGS sequence"/>
</dbReference>
<proteinExistence type="predicted"/>
<feature type="domain" description="F-box" evidence="1">
    <location>
        <begin position="42"/>
        <end position="93"/>
    </location>
</feature>
<dbReference type="Gene3D" id="1.20.1280.50">
    <property type="match status" value="1"/>
</dbReference>